<sequence length="968" mass="106075">MTTYASFSKAAEEKATGAIIDAVCAAAPEDLALVLEAHLVWNRPPGDLLQWTAALNRIDSVLEDKIRAYGLDKPHPRPTLMAPTDTKLVVACLEFSHTLLRNCTSTAVYLSQERVFQLCACGDTEIVLEAMAVALRFASVLRSTAKHRFPPTKQARQHFLQVAKFYPPLMPASFVQKTALRSASATESSASASSESAKYEHYSLSDSLDASKKYPARWRALNFQYYAAPGGKTPQKGPERKKNKHADGVFSICVPEEKVGAMKLQQLFDLATAHDLPAEYNAPFLLGCLNAKAFSSTLAECMHMRATLVRIKCLAFLAVCCFCSTDFASTNLFEAEPYTFGFMVDLVSPLNTHLPRAVFNTLAASLLAIAAKRVWGTEIVRLMGGNVRHGLLYQLIKHVGRLVREDATEARDDGYYAFFEMLETLVHTRVVTTRLAAGGLLVDLVDFLAIPTDHKALGIVVASILTNLFEHSAENIALFADNNGFTALVNVISRGVDSAISSAERVPASSRGGSRSSAQQLEFVGNVLLALYTLVESDLGDRLQNLLDSPILGTFTRIFDHVDALGEFVTISALNVVCKTLHNEPTAYAMLHESGVVDAIVRNYARFFGPAFDSPSVVVDILGALSLNHAGLRMIQDRGLLLVFFRSFLDAAKAREMLADDAPNTLAVAVEELSRHFPLYQPVVVEEILGIVQRLAAMEGERALRFYTDAGGSYYESSEDAEMKEETDIEDVGKKEEDDTWALLNVSAVHDCFLTFCNNLIYENKAWAARIADAKPFVLWMELMLVGNLFDYTASASYKALRNVARFGSATDRLYAFVPVLHASVAALCSPEVARFALHPVEHRFLAEMARDTNMASATLAALHRLLRPLAILSAVFLDHFDGHMGQTRELIRVLNDTPETVDAVAAVLRKCAAEQAHVLANTPARVLAATHPFLAASDWLGFTTQPRGDKTALSGSARDKNTAQYRS</sequence>
<proteinExistence type="predicted"/>
<dbReference type="InterPro" id="IPR010309">
    <property type="entry name" value="E3_Ub_ligase_DUF908"/>
</dbReference>
<dbReference type="OrthoDB" id="4089414at2759"/>
<dbReference type="Pfam" id="PF06025">
    <property type="entry name" value="DUF913"/>
    <property type="match status" value="1"/>
</dbReference>
<dbReference type="InterPro" id="IPR010314">
    <property type="entry name" value="E3_Ub_ligase_DUF913"/>
</dbReference>
<organism evidence="3 4">
    <name type="scientific">Metschnikowia bicuspidata</name>
    <dbReference type="NCBI Taxonomy" id="27322"/>
    <lineage>
        <taxon>Eukaryota</taxon>
        <taxon>Fungi</taxon>
        <taxon>Dikarya</taxon>
        <taxon>Ascomycota</taxon>
        <taxon>Saccharomycotina</taxon>
        <taxon>Pichiomycetes</taxon>
        <taxon>Metschnikowiaceae</taxon>
        <taxon>Metschnikowia</taxon>
    </lineage>
</organism>
<evidence type="ECO:0000313" key="4">
    <source>
        <dbReference type="Proteomes" id="UP000268321"/>
    </source>
</evidence>
<dbReference type="EMBL" id="ML004480">
    <property type="protein sequence ID" value="RKP29617.1"/>
    <property type="molecule type" value="Genomic_DNA"/>
</dbReference>
<dbReference type="Proteomes" id="UP000268321">
    <property type="component" value="Unassembled WGS sequence"/>
</dbReference>
<evidence type="ECO:0008006" key="5">
    <source>
        <dbReference type="Google" id="ProtNLM"/>
    </source>
</evidence>
<evidence type="ECO:0000313" key="3">
    <source>
        <dbReference type="EMBL" id="RKP29617.1"/>
    </source>
</evidence>
<dbReference type="InterPro" id="IPR011989">
    <property type="entry name" value="ARM-like"/>
</dbReference>
<feature type="domain" description="DUF913" evidence="2">
    <location>
        <begin position="463"/>
        <end position="721"/>
    </location>
</feature>
<gene>
    <name evidence="3" type="ORF">METBISCDRAFT_18238</name>
</gene>
<name>A0A4P9ZA16_9ASCO</name>
<accession>A0A4P9ZA16</accession>
<dbReference type="SUPFAM" id="SSF48371">
    <property type="entry name" value="ARM repeat"/>
    <property type="match status" value="1"/>
</dbReference>
<dbReference type="AlphaFoldDB" id="A0A4P9ZA16"/>
<dbReference type="Pfam" id="PF06012">
    <property type="entry name" value="DUF908"/>
    <property type="match status" value="1"/>
</dbReference>
<evidence type="ECO:0000259" key="2">
    <source>
        <dbReference type="Pfam" id="PF06025"/>
    </source>
</evidence>
<reference evidence="4" key="1">
    <citation type="journal article" date="2018" name="Nat. Microbiol.">
        <title>Leveraging single-cell genomics to expand the fungal tree of life.</title>
        <authorList>
            <person name="Ahrendt S.R."/>
            <person name="Quandt C.A."/>
            <person name="Ciobanu D."/>
            <person name="Clum A."/>
            <person name="Salamov A."/>
            <person name="Andreopoulos B."/>
            <person name="Cheng J.F."/>
            <person name="Woyke T."/>
            <person name="Pelin A."/>
            <person name="Henrissat B."/>
            <person name="Reynolds N.K."/>
            <person name="Benny G.L."/>
            <person name="Smith M.E."/>
            <person name="James T.Y."/>
            <person name="Grigoriev I.V."/>
        </authorList>
    </citation>
    <scope>NUCLEOTIDE SEQUENCE [LARGE SCALE GENOMIC DNA]</scope>
    <source>
        <strain evidence="4">Baker2002</strain>
    </source>
</reference>
<feature type="non-terminal residue" evidence="3">
    <location>
        <position position="968"/>
    </location>
</feature>
<dbReference type="InterPro" id="IPR016024">
    <property type="entry name" value="ARM-type_fold"/>
</dbReference>
<feature type="domain" description="DUF908" evidence="1">
    <location>
        <begin position="85"/>
        <end position="399"/>
    </location>
</feature>
<evidence type="ECO:0000259" key="1">
    <source>
        <dbReference type="Pfam" id="PF06012"/>
    </source>
</evidence>
<dbReference type="Gene3D" id="1.25.10.10">
    <property type="entry name" value="Leucine-rich Repeat Variant"/>
    <property type="match status" value="1"/>
</dbReference>
<keyword evidence="4" id="KW-1185">Reference proteome</keyword>
<protein>
    <recommendedName>
        <fullName evidence="5">DUF913-domain-containing protein</fullName>
    </recommendedName>
</protein>